<evidence type="ECO:0000256" key="2">
    <source>
        <dbReference type="ARBA" id="ARBA00022723"/>
    </source>
</evidence>
<feature type="region of interest" description="Disordered" evidence="4">
    <location>
        <begin position="119"/>
        <end position="157"/>
    </location>
</feature>
<dbReference type="Proteomes" id="UP000734854">
    <property type="component" value="Unassembled WGS sequence"/>
</dbReference>
<dbReference type="GO" id="GO:0004128">
    <property type="term" value="F:cytochrome-b5 reductase activity, acting on NAD(P)H"/>
    <property type="evidence" value="ECO:0007669"/>
    <property type="project" value="TreeGrafter"/>
</dbReference>
<accession>A0A8J5H0S1</accession>
<dbReference type="GO" id="GO:0020037">
    <property type="term" value="F:heme binding"/>
    <property type="evidence" value="ECO:0007669"/>
    <property type="project" value="TreeGrafter"/>
</dbReference>
<gene>
    <name evidence="5" type="ORF">ZIOFF_028996</name>
</gene>
<feature type="region of interest" description="Disordered" evidence="4">
    <location>
        <begin position="278"/>
        <end position="298"/>
    </location>
</feature>
<dbReference type="EMBL" id="JACMSC010000008">
    <property type="protein sequence ID" value="KAG6510949.1"/>
    <property type="molecule type" value="Genomic_DNA"/>
</dbReference>
<feature type="compositionally biased region" description="Polar residues" evidence="4">
    <location>
        <begin position="138"/>
        <end position="148"/>
    </location>
</feature>
<protein>
    <submittedName>
        <fullName evidence="5">Uncharacterized protein</fullName>
    </submittedName>
</protein>
<keyword evidence="2" id="KW-0479">Metal-binding</keyword>
<name>A0A8J5H0S1_ZINOF</name>
<keyword evidence="1" id="KW-0349">Heme</keyword>
<evidence type="ECO:0000256" key="1">
    <source>
        <dbReference type="ARBA" id="ARBA00022617"/>
    </source>
</evidence>
<dbReference type="GO" id="GO:0046872">
    <property type="term" value="F:metal ion binding"/>
    <property type="evidence" value="ECO:0007669"/>
    <property type="project" value="UniProtKB-KW"/>
</dbReference>
<organism evidence="5 6">
    <name type="scientific">Zingiber officinale</name>
    <name type="common">Ginger</name>
    <name type="synonym">Amomum zingiber</name>
    <dbReference type="NCBI Taxonomy" id="94328"/>
    <lineage>
        <taxon>Eukaryota</taxon>
        <taxon>Viridiplantae</taxon>
        <taxon>Streptophyta</taxon>
        <taxon>Embryophyta</taxon>
        <taxon>Tracheophyta</taxon>
        <taxon>Spermatophyta</taxon>
        <taxon>Magnoliopsida</taxon>
        <taxon>Liliopsida</taxon>
        <taxon>Zingiberales</taxon>
        <taxon>Zingiberaceae</taxon>
        <taxon>Zingiber</taxon>
    </lineage>
</organism>
<keyword evidence="6" id="KW-1185">Reference proteome</keyword>
<dbReference type="PANTHER" id="PTHR46237:SF1">
    <property type="entry name" value="CYTOCHROME B5 REDUCTASE 4"/>
    <property type="match status" value="1"/>
</dbReference>
<evidence type="ECO:0000313" key="6">
    <source>
        <dbReference type="Proteomes" id="UP000734854"/>
    </source>
</evidence>
<comment type="caution">
    <text evidence="5">The sequence shown here is derived from an EMBL/GenBank/DDBJ whole genome shotgun (WGS) entry which is preliminary data.</text>
</comment>
<dbReference type="AlphaFoldDB" id="A0A8J5H0S1"/>
<evidence type="ECO:0000256" key="4">
    <source>
        <dbReference type="SAM" id="MobiDB-lite"/>
    </source>
</evidence>
<evidence type="ECO:0000313" key="5">
    <source>
        <dbReference type="EMBL" id="KAG6510949.1"/>
    </source>
</evidence>
<keyword evidence="3" id="KW-0408">Iron</keyword>
<sequence length="520" mass="55808">MLGANLIPPPPLRGLCRPLLERLSPIRCALALTPTTRFKKEGRQRHHLQHKLANQDLGCCLSTATSSSSGPCFPTASFSGCESTAGHPDLGKVGLEVQDDNIESPKAIPDINKIVLEDNPSCGLKTDRNPVPDDTSRDNATLQEQSDASSSNNSSKTTFANDKLTKLIIPEQVRGAKYLEHASQEPKPIAKNPVARAKVSFEKGYNQMDWLKITRTHPDLADLFLGYEEFDGVEDDIHAEFPCSFCSDDFDIVGFCCHINDKLPIEAKDVIASSVPATKRHLTSPSPGRDPQELVGRPGVTLSPRFPLPVSFAVDAFSFTLPASPFEVSFPRGSSPPRDAIPRGAVASLSEPLPLLVATQSLAEPSPPSLNPLLSSSRRRATIPHGAVASLSEPLPLLVATQSLVEPSPPSLNPLLSSSRRRATIPRGAVASLSEPPPLLVATQSHNIYTRFIVGAVASLSDPLSKTLDKAEPPPSARPLSRRSSGAVLSVRLISLHTRAFLCAEPGHGKRTAHFVVMGN</sequence>
<evidence type="ECO:0000256" key="3">
    <source>
        <dbReference type="ARBA" id="ARBA00023004"/>
    </source>
</evidence>
<reference evidence="5 6" key="1">
    <citation type="submission" date="2020-08" db="EMBL/GenBank/DDBJ databases">
        <title>Plant Genome Project.</title>
        <authorList>
            <person name="Zhang R.-G."/>
        </authorList>
    </citation>
    <scope>NUCLEOTIDE SEQUENCE [LARGE SCALE GENOMIC DNA]</scope>
    <source>
        <tissue evidence="5">Rhizome</tissue>
    </source>
</reference>
<dbReference type="PANTHER" id="PTHR46237">
    <property type="entry name" value="CYTOCHROME B5 REDUCTASE 4 FAMILY MEMBER"/>
    <property type="match status" value="1"/>
</dbReference>
<dbReference type="GO" id="GO:0005737">
    <property type="term" value="C:cytoplasm"/>
    <property type="evidence" value="ECO:0007669"/>
    <property type="project" value="TreeGrafter"/>
</dbReference>
<proteinExistence type="predicted"/>
<dbReference type="InterPro" id="IPR051872">
    <property type="entry name" value="Cytochrome_b5/Flavoprotein_Rdt"/>
</dbReference>
<feature type="compositionally biased region" description="Basic and acidic residues" evidence="4">
    <location>
        <begin position="125"/>
        <end position="137"/>
    </location>
</feature>